<feature type="chain" id="PRO_5026231841" evidence="1">
    <location>
        <begin position="26"/>
        <end position="127"/>
    </location>
</feature>
<dbReference type="EMBL" id="AP022839">
    <property type="protein sequence ID" value="BCA94297.1"/>
    <property type="molecule type" value="Genomic_DNA"/>
</dbReference>
<reference evidence="2" key="1">
    <citation type="journal article" date="2020" name="Microbiol. Resour. Announc.">
        <title>Complete Genome Sequence of Novel Psychrotolerant Legionella Strain TUM19329, Isolated from Antarctic Lake Sediment.</title>
        <authorList>
            <person name="Shimada S."/>
            <person name="Nakai R."/>
            <person name="Aoki K."/>
            <person name="Shimoeda N."/>
            <person name="Ohno G."/>
            <person name="Miyazaki Y."/>
            <person name="Kudoh S."/>
            <person name="Imura S."/>
            <person name="Watanabe K."/>
            <person name="Ishii Y."/>
            <person name="Tateda K."/>
        </authorList>
    </citation>
    <scope>NUCLEOTIDE SEQUENCE [LARGE SCALE GENOMIC DNA]</scope>
    <source>
        <strain evidence="2">TUM19329</strain>
    </source>
</reference>
<accession>A0A6F8T2A2</accession>
<evidence type="ECO:0000313" key="2">
    <source>
        <dbReference type="EMBL" id="BCA94297.1"/>
    </source>
</evidence>
<organism evidence="2 3">
    <name type="scientific">Legionella antarctica</name>
    <dbReference type="NCBI Taxonomy" id="2708020"/>
    <lineage>
        <taxon>Bacteria</taxon>
        <taxon>Pseudomonadati</taxon>
        <taxon>Pseudomonadota</taxon>
        <taxon>Gammaproteobacteria</taxon>
        <taxon>Legionellales</taxon>
        <taxon>Legionellaceae</taxon>
        <taxon>Legionella</taxon>
    </lineage>
</organism>
<proteinExistence type="predicted"/>
<dbReference type="RefSeq" id="WP_173236239.1">
    <property type="nucleotide sequence ID" value="NZ_AP022839.1"/>
</dbReference>
<evidence type="ECO:0000256" key="1">
    <source>
        <dbReference type="SAM" id="SignalP"/>
    </source>
</evidence>
<dbReference type="AlphaFoldDB" id="A0A6F8T2A2"/>
<dbReference type="KEGG" id="lant:TUM19329_06580"/>
<evidence type="ECO:0000313" key="3">
    <source>
        <dbReference type="Proteomes" id="UP000502894"/>
    </source>
</evidence>
<dbReference type="Proteomes" id="UP000502894">
    <property type="component" value="Chromosome"/>
</dbReference>
<sequence>MNNVSLKKALILCLPILFFSINADALGKKEVLAQQCQDLSATVASLVSSQVRADCAERLGLSSVSIEKAGYLILDYSYPTAKKELNLAVSHLRYAELNSCNRYIQISHSKFEAQKIKNSLIDTHSSV</sequence>
<protein>
    <submittedName>
        <fullName evidence="2">Uncharacterized protein</fullName>
    </submittedName>
</protein>
<feature type="signal peptide" evidence="1">
    <location>
        <begin position="1"/>
        <end position="25"/>
    </location>
</feature>
<keyword evidence="3" id="KW-1185">Reference proteome</keyword>
<keyword evidence="1" id="KW-0732">Signal</keyword>
<name>A0A6F8T2A2_9GAMM</name>
<gene>
    <name evidence="2" type="ORF">TUM19329_06580</name>
</gene>